<dbReference type="EMBL" id="BAVR01000024">
    <property type="protein sequence ID" value="GAE88779.1"/>
    <property type="molecule type" value="Genomic_DNA"/>
</dbReference>
<sequence length="93" mass="11141">MNRLEKFRYIRSVRRRYKLAIILSFLILFSGIIVADSSMNNLMNRKSGLGMICITPYGDNHYYVKFLNEDIYINVKYIKEDIKRLKDWLSQVL</sequence>
<protein>
    <submittedName>
        <fullName evidence="1">Uncharacterized protein</fullName>
    </submittedName>
</protein>
<dbReference type="RefSeq" id="WP_038288918.1">
    <property type="nucleotide sequence ID" value="NZ_BAVR01000024.1"/>
</dbReference>
<reference evidence="1" key="1">
    <citation type="journal article" date="2014" name="Genome Announc.">
        <title>Draft Genome Sequence of Clostridium straminisolvens Strain JCM 21531T, Isolated from a Cellulose-Degrading Bacterial Community.</title>
        <authorList>
            <person name="Yuki M."/>
            <person name="Oshima K."/>
            <person name="Suda W."/>
            <person name="Sakamoto M."/>
            <person name="Kitamura K."/>
            <person name="Iida T."/>
            <person name="Hattori M."/>
            <person name="Ohkuma M."/>
        </authorList>
    </citation>
    <scope>NUCLEOTIDE SEQUENCE [LARGE SCALE GENOMIC DNA]</scope>
    <source>
        <strain evidence="1">JCM 21531</strain>
    </source>
</reference>
<dbReference type="STRING" id="1294263.JCM21531_2252"/>
<evidence type="ECO:0000313" key="2">
    <source>
        <dbReference type="Proteomes" id="UP000019109"/>
    </source>
</evidence>
<comment type="caution">
    <text evidence="1">The sequence shown here is derived from an EMBL/GenBank/DDBJ whole genome shotgun (WGS) entry which is preliminary data.</text>
</comment>
<organism evidence="1 2">
    <name type="scientific">Acetivibrio straminisolvens JCM 21531</name>
    <dbReference type="NCBI Taxonomy" id="1294263"/>
    <lineage>
        <taxon>Bacteria</taxon>
        <taxon>Bacillati</taxon>
        <taxon>Bacillota</taxon>
        <taxon>Clostridia</taxon>
        <taxon>Eubacteriales</taxon>
        <taxon>Oscillospiraceae</taxon>
        <taxon>Acetivibrio</taxon>
    </lineage>
</organism>
<gene>
    <name evidence="1" type="ORF">JCM21531_2252</name>
</gene>
<keyword evidence="2" id="KW-1185">Reference proteome</keyword>
<accession>W4V7R2</accession>
<dbReference type="OrthoDB" id="2087364at2"/>
<dbReference type="AlphaFoldDB" id="W4V7R2"/>
<dbReference type="Proteomes" id="UP000019109">
    <property type="component" value="Unassembled WGS sequence"/>
</dbReference>
<name>W4V7R2_9FIRM</name>
<evidence type="ECO:0000313" key="1">
    <source>
        <dbReference type="EMBL" id="GAE88779.1"/>
    </source>
</evidence>
<proteinExistence type="predicted"/>